<dbReference type="PANTHER" id="PTHR38248">
    <property type="entry name" value="FUNK1 6"/>
    <property type="match status" value="1"/>
</dbReference>
<evidence type="ECO:0000313" key="12">
    <source>
        <dbReference type="EMBL" id="KAA8895882.1"/>
    </source>
</evidence>
<evidence type="ECO:0000313" key="13">
    <source>
        <dbReference type="Proteomes" id="UP000326924"/>
    </source>
</evidence>
<proteinExistence type="predicted"/>
<protein>
    <recommendedName>
        <fullName evidence="5">EKC/KEOPS complex subunit BUD32</fullName>
        <ecNumber evidence="3">2.7.11.1</ecNumber>
    </recommendedName>
    <alternativeName>
        <fullName evidence="6 7">Atypical Serine/threonine protein kinase BUD32</fullName>
    </alternativeName>
    <alternativeName>
        <fullName evidence="4">EKC/KEOPS complex subunit bud32</fullName>
    </alternativeName>
</protein>
<dbReference type="OrthoDB" id="5584477at2759"/>
<accession>A0A5J5EJP9</accession>
<dbReference type="Gene3D" id="1.10.510.10">
    <property type="entry name" value="Transferase(Phosphotransferase) domain 1"/>
    <property type="match status" value="1"/>
</dbReference>
<dbReference type="GO" id="GO:0005524">
    <property type="term" value="F:ATP binding"/>
    <property type="evidence" value="ECO:0007669"/>
    <property type="project" value="InterPro"/>
</dbReference>
<dbReference type="Pfam" id="PF17667">
    <property type="entry name" value="Pkinase_fungal"/>
    <property type="match status" value="1"/>
</dbReference>
<feature type="region of interest" description="Disordered" evidence="10">
    <location>
        <begin position="1"/>
        <end position="47"/>
    </location>
</feature>
<evidence type="ECO:0000256" key="9">
    <source>
        <dbReference type="ARBA" id="ARBA00048679"/>
    </source>
</evidence>
<evidence type="ECO:0000256" key="7">
    <source>
        <dbReference type="ARBA" id="ARBA00033194"/>
    </source>
</evidence>
<evidence type="ECO:0000256" key="6">
    <source>
        <dbReference type="ARBA" id="ARBA00030980"/>
    </source>
</evidence>
<dbReference type="AlphaFoldDB" id="A0A5J5EJP9"/>
<dbReference type="PROSITE" id="PS00109">
    <property type="entry name" value="PROTEIN_KINASE_TYR"/>
    <property type="match status" value="1"/>
</dbReference>
<evidence type="ECO:0000256" key="1">
    <source>
        <dbReference type="ARBA" id="ARBA00003747"/>
    </source>
</evidence>
<dbReference type="EC" id="2.7.11.1" evidence="3"/>
<dbReference type="Proteomes" id="UP000326924">
    <property type="component" value="Unassembled WGS sequence"/>
</dbReference>
<organism evidence="12 13">
    <name type="scientific">Sphaerosporella brunnea</name>
    <dbReference type="NCBI Taxonomy" id="1250544"/>
    <lineage>
        <taxon>Eukaryota</taxon>
        <taxon>Fungi</taxon>
        <taxon>Dikarya</taxon>
        <taxon>Ascomycota</taxon>
        <taxon>Pezizomycotina</taxon>
        <taxon>Pezizomycetes</taxon>
        <taxon>Pezizales</taxon>
        <taxon>Pyronemataceae</taxon>
        <taxon>Sphaerosporella</taxon>
    </lineage>
</organism>
<comment type="function">
    <text evidence="1">Component of the EKC/KEOPS complex that is required for the formation of a threonylcarbamoyl group on adenosine at position 37 (t(6)A37) in tRNAs that read codons beginning with adenine. The complex is probably involved in the transfer of the threonylcarbamoyl moiety of threonylcarbamoyl-AMP (TC-AMP) to the N6 group of A37. BUD32 has ATPase activity in the context of the EKC/KEOPS complex and likely plays a supporting role to the catalytic subunit KAE1. The EKC/KEOPS complex also promotes both telomere uncapping and telomere elongation. The complex is required for efficient recruitment of transcriptional coactivators.</text>
</comment>
<dbReference type="PROSITE" id="PS50011">
    <property type="entry name" value="PROTEIN_KINASE_DOM"/>
    <property type="match status" value="1"/>
</dbReference>
<evidence type="ECO:0000256" key="8">
    <source>
        <dbReference type="ARBA" id="ARBA00047899"/>
    </source>
</evidence>
<evidence type="ECO:0000256" key="3">
    <source>
        <dbReference type="ARBA" id="ARBA00012513"/>
    </source>
</evidence>
<gene>
    <name evidence="12" type="ORF">FN846DRAFT_911268</name>
</gene>
<dbReference type="InterPro" id="IPR008266">
    <property type="entry name" value="Tyr_kinase_AS"/>
</dbReference>
<dbReference type="SUPFAM" id="SSF56112">
    <property type="entry name" value="Protein kinase-like (PK-like)"/>
    <property type="match status" value="1"/>
</dbReference>
<comment type="catalytic activity">
    <reaction evidence="8">
        <text>L-threonyl-[protein] + ATP = O-phospho-L-threonyl-[protein] + ADP + H(+)</text>
        <dbReference type="Rhea" id="RHEA:46608"/>
        <dbReference type="Rhea" id="RHEA-COMP:11060"/>
        <dbReference type="Rhea" id="RHEA-COMP:11605"/>
        <dbReference type="ChEBI" id="CHEBI:15378"/>
        <dbReference type="ChEBI" id="CHEBI:30013"/>
        <dbReference type="ChEBI" id="CHEBI:30616"/>
        <dbReference type="ChEBI" id="CHEBI:61977"/>
        <dbReference type="ChEBI" id="CHEBI:456216"/>
        <dbReference type="EC" id="2.7.11.1"/>
    </reaction>
</comment>
<evidence type="ECO:0000256" key="2">
    <source>
        <dbReference type="ARBA" id="ARBA00011534"/>
    </source>
</evidence>
<evidence type="ECO:0000256" key="10">
    <source>
        <dbReference type="SAM" id="MobiDB-lite"/>
    </source>
</evidence>
<comment type="catalytic activity">
    <reaction evidence="9">
        <text>L-seryl-[protein] + ATP = O-phospho-L-seryl-[protein] + ADP + H(+)</text>
        <dbReference type="Rhea" id="RHEA:17989"/>
        <dbReference type="Rhea" id="RHEA-COMP:9863"/>
        <dbReference type="Rhea" id="RHEA-COMP:11604"/>
        <dbReference type="ChEBI" id="CHEBI:15378"/>
        <dbReference type="ChEBI" id="CHEBI:29999"/>
        <dbReference type="ChEBI" id="CHEBI:30616"/>
        <dbReference type="ChEBI" id="CHEBI:83421"/>
        <dbReference type="ChEBI" id="CHEBI:456216"/>
        <dbReference type="EC" id="2.7.11.1"/>
    </reaction>
</comment>
<evidence type="ECO:0000256" key="4">
    <source>
        <dbReference type="ARBA" id="ARBA00013948"/>
    </source>
</evidence>
<reference evidence="12 13" key="1">
    <citation type="submission" date="2019-09" db="EMBL/GenBank/DDBJ databases">
        <title>Draft genome of the ectomycorrhizal ascomycete Sphaerosporella brunnea.</title>
        <authorList>
            <consortium name="DOE Joint Genome Institute"/>
            <person name="Benucci G.M."/>
            <person name="Marozzi G."/>
            <person name="Antonielli L."/>
            <person name="Sanchez S."/>
            <person name="Marco P."/>
            <person name="Wang X."/>
            <person name="Falini L.B."/>
            <person name="Barry K."/>
            <person name="Haridas S."/>
            <person name="Lipzen A."/>
            <person name="Labutti K."/>
            <person name="Grigoriev I.V."/>
            <person name="Murat C."/>
            <person name="Martin F."/>
            <person name="Albertini E."/>
            <person name="Donnini D."/>
            <person name="Bonito G."/>
        </authorList>
    </citation>
    <scope>NUCLEOTIDE SEQUENCE [LARGE SCALE GENOMIC DNA]</scope>
    <source>
        <strain evidence="12 13">Sb_GMNB300</strain>
    </source>
</reference>
<dbReference type="GO" id="GO:0004674">
    <property type="term" value="F:protein serine/threonine kinase activity"/>
    <property type="evidence" value="ECO:0007669"/>
    <property type="project" value="UniProtKB-EC"/>
</dbReference>
<comment type="subunit">
    <text evidence="2">Component of the EKC/KEOPS complex composed of at least BUD32, CGI121, GON7, KAE1 and PCC1; the whole complex dimerizes.</text>
</comment>
<name>A0A5J5EJP9_9PEZI</name>
<keyword evidence="13" id="KW-1185">Reference proteome</keyword>
<feature type="compositionally biased region" description="Pro residues" evidence="10">
    <location>
        <begin position="35"/>
        <end position="46"/>
    </location>
</feature>
<dbReference type="InterPro" id="IPR040976">
    <property type="entry name" value="Pkinase_fungal"/>
</dbReference>
<comment type="caution">
    <text evidence="12">The sequence shown here is derived from an EMBL/GenBank/DDBJ whole genome shotgun (WGS) entry which is preliminary data.</text>
</comment>
<dbReference type="InterPro" id="IPR011009">
    <property type="entry name" value="Kinase-like_dom_sf"/>
</dbReference>
<evidence type="ECO:0000256" key="5">
    <source>
        <dbReference type="ARBA" id="ARBA00019973"/>
    </source>
</evidence>
<dbReference type="EMBL" id="VXIS01000238">
    <property type="protein sequence ID" value="KAA8895882.1"/>
    <property type="molecule type" value="Genomic_DNA"/>
</dbReference>
<feature type="domain" description="Protein kinase" evidence="11">
    <location>
        <begin position="358"/>
        <end position="756"/>
    </location>
</feature>
<dbReference type="InterPro" id="IPR000719">
    <property type="entry name" value="Prot_kinase_dom"/>
</dbReference>
<dbReference type="PANTHER" id="PTHR38248:SF2">
    <property type="entry name" value="FUNK1 11"/>
    <property type="match status" value="1"/>
</dbReference>
<sequence>MTPAITRSMLLGTPHPPDDALSPSPEARPGQSGTRPPPPRRAPVPPSAAHDLAASMAEISIQGLAQASDSTAWTPLSTPPSLTSDALRPHAFNDTGNRLKKGSKASRKVTDLSLYNELWDRVIYDVDALWDGIVDDIAIPAHLHDGCRWVGWPESTLEKGVLDWFFANIVPLLEDTPTKRPSRRPKAAPTATITPSGESTPALGCTIQYVRSGNLVLKNGDANRKGDLLVRCCLPGETARTHWDQVRVVGELKSNPCKDGRDRTFIQLANYVRELFGTQPQRCWAFAFTLCGEVMRVFRFDRSGAVASTPIDIHKRPKTFVGTMRFFTTRDAEAIGFDPTIRWNPLRPGLDVVYDPTVHFVNRTLPDPFIRADRQKYRIDRTFIVRRYAIATRGTVCWRARPFDAPDGSPWSCVIKDQWRATERDQEGDFLARIPPGTLGLPEYIWHTDVPQSGLLMDVAGHVRKGIDHGAQDKSYNAIWSLTDTSKNLYRTVANSIRLQNRVKTRLIMRPLGFPLLSFTSYKHLLLALRDAVLGHRHMYTVHNIVHRDVSLNNILLHPQQGTSATAPYGFLIDFDFAIDRARQGVSGADFITGTFKYMSIDLLTGTMNGAHSPIQDLESFYYVLLDIAISYDERGRLRTPKPRPTIFTSLTTVPDQSDDIRTTAASKKHMYLQQDMFMQQVFPTFNDTAKQQLCAVVDEWRQLIANRRNRTDTPRWIITRYAPPVMAPPQRQREEDISDMYDEVLRVLERGIADR</sequence>
<evidence type="ECO:0000259" key="11">
    <source>
        <dbReference type="PROSITE" id="PS50011"/>
    </source>
</evidence>
<dbReference type="InParanoid" id="A0A5J5EJP9"/>